<dbReference type="STRING" id="1641165.XM38_13415"/>
<dbReference type="RefSeq" id="WP_080810098.1">
    <property type="nucleotide sequence ID" value="NZ_CP021983.2"/>
</dbReference>
<gene>
    <name evidence="2" type="ORF">XM38_041080</name>
</gene>
<dbReference type="GO" id="GO:0016787">
    <property type="term" value="F:hydrolase activity"/>
    <property type="evidence" value="ECO:0007669"/>
    <property type="project" value="UniProtKB-KW"/>
</dbReference>
<dbReference type="InterPro" id="IPR000073">
    <property type="entry name" value="AB_hydrolase_1"/>
</dbReference>
<proteinExistence type="predicted"/>
<feature type="domain" description="AB hydrolase-1" evidence="1">
    <location>
        <begin position="38"/>
        <end position="280"/>
    </location>
</feature>
<dbReference type="PANTHER" id="PTHR46438:SF2">
    <property type="entry name" value="ALPHA_BETA-HYDROLASES SUPERFAMILY PROTEIN"/>
    <property type="match status" value="1"/>
</dbReference>
<evidence type="ECO:0000313" key="3">
    <source>
        <dbReference type="Proteomes" id="UP000191901"/>
    </source>
</evidence>
<keyword evidence="3" id="KW-1185">Reference proteome</keyword>
<dbReference type="PANTHER" id="PTHR46438">
    <property type="entry name" value="ALPHA/BETA-HYDROLASES SUPERFAMILY PROTEIN"/>
    <property type="match status" value="1"/>
</dbReference>
<dbReference type="InterPro" id="IPR029058">
    <property type="entry name" value="AB_hydrolase_fold"/>
</dbReference>
<dbReference type="PRINTS" id="PR00111">
    <property type="entry name" value="ABHYDROLASE"/>
</dbReference>
<evidence type="ECO:0000313" key="2">
    <source>
        <dbReference type="EMBL" id="ASC73146.1"/>
    </source>
</evidence>
<name>A0A1Z3HSA1_9CYAN</name>
<dbReference type="OrthoDB" id="526428at2"/>
<dbReference type="AlphaFoldDB" id="A0A1Z3HSA1"/>
<protein>
    <submittedName>
        <fullName evidence="2">Alpha/beta hydrolase</fullName>
    </submittedName>
</protein>
<dbReference type="SUPFAM" id="SSF53474">
    <property type="entry name" value="alpha/beta-Hydrolases"/>
    <property type="match status" value="1"/>
</dbReference>
<dbReference type="Gene3D" id="3.40.50.1820">
    <property type="entry name" value="alpha/beta hydrolase"/>
    <property type="match status" value="1"/>
</dbReference>
<reference evidence="2 3" key="1">
    <citation type="journal article" date="2016" name="Biochim. Biophys. Acta">
        <title>Characterization of red-shifted phycobilisomes isolated from the chlorophyll f-containing cyanobacterium Halomicronema hongdechloris.</title>
        <authorList>
            <person name="Li Y."/>
            <person name="Lin Y."/>
            <person name="Garvey C.J."/>
            <person name="Birch D."/>
            <person name="Corkery R.W."/>
            <person name="Loughlin P.C."/>
            <person name="Scheer H."/>
            <person name="Willows R.D."/>
            <person name="Chen M."/>
        </authorList>
    </citation>
    <scope>NUCLEOTIDE SEQUENCE [LARGE SCALE GENOMIC DNA]</scope>
    <source>
        <strain evidence="2 3">C2206</strain>
    </source>
</reference>
<dbReference type="Pfam" id="PF12697">
    <property type="entry name" value="Abhydrolase_6"/>
    <property type="match status" value="1"/>
</dbReference>
<accession>A0A1Z3HSA1</accession>
<sequence length="307" mass="32954">MFVPPDFDVRSVVTPLGTMAAVVPGPEVVQAADDRPLLVFLHGFGGGSSQYEWSLVYPAFTAAYRVIAADLLGWGASDHPARNYTLEDYLQSIRAFLAQVADGRPVTVVASSLTAAMIARLAKTHPEQFQALILVAPAGLSDFGEDYGNSLIAQLVRIPVLDRVLYASAIATEVGISNFLEQRQFANPSRVTPEMVKAYLKSATQPNAEYAALAFVRGNLCFDVAKDVATLTVPTVLLWGEQAQLTPVELGRRLAALNPEAIQALEVISAVGLTPQLEQPGVTIGLLYKWLPRLHAAGSKDTHTTTA</sequence>
<dbReference type="KEGG" id="hhg:XM38_041080"/>
<dbReference type="EMBL" id="CP021983">
    <property type="protein sequence ID" value="ASC73146.1"/>
    <property type="molecule type" value="Genomic_DNA"/>
</dbReference>
<keyword evidence="2" id="KW-0378">Hydrolase</keyword>
<evidence type="ECO:0000259" key="1">
    <source>
        <dbReference type="Pfam" id="PF12697"/>
    </source>
</evidence>
<dbReference type="Proteomes" id="UP000191901">
    <property type="component" value="Chromosome"/>
</dbReference>
<organism evidence="2 3">
    <name type="scientific">Halomicronema hongdechloris C2206</name>
    <dbReference type="NCBI Taxonomy" id="1641165"/>
    <lineage>
        <taxon>Bacteria</taxon>
        <taxon>Bacillati</taxon>
        <taxon>Cyanobacteriota</taxon>
        <taxon>Cyanophyceae</taxon>
        <taxon>Nodosilineales</taxon>
        <taxon>Nodosilineaceae</taxon>
        <taxon>Halomicronema</taxon>
    </lineage>
</organism>